<evidence type="ECO:0000313" key="9">
    <source>
        <dbReference type="Proteomes" id="UP000002630"/>
    </source>
</evidence>
<evidence type="ECO:0008006" key="10">
    <source>
        <dbReference type="Google" id="ProtNLM"/>
    </source>
</evidence>
<feature type="compositionally biased region" description="Acidic residues" evidence="5">
    <location>
        <begin position="1448"/>
        <end position="1458"/>
    </location>
</feature>
<feature type="domain" description="EML-like second beta-propeller" evidence="7">
    <location>
        <begin position="1848"/>
        <end position="2125"/>
    </location>
</feature>
<dbReference type="GO" id="GO:0008017">
    <property type="term" value="F:microtubule binding"/>
    <property type="evidence" value="ECO:0007669"/>
    <property type="project" value="TreeGrafter"/>
</dbReference>
<dbReference type="EMBL" id="FN649728">
    <property type="protein sequence ID" value="CBN78549.1"/>
    <property type="molecule type" value="Genomic_DNA"/>
</dbReference>
<feature type="domain" description="EML-like first beta-propeller" evidence="6">
    <location>
        <begin position="1559"/>
        <end position="1804"/>
    </location>
</feature>
<feature type="repeat" description="WD" evidence="4">
    <location>
        <begin position="1747"/>
        <end position="1777"/>
    </location>
</feature>
<dbReference type="Pfam" id="PF03451">
    <property type="entry name" value="HELP"/>
    <property type="match status" value="1"/>
</dbReference>
<name>D8LE32_ECTSI</name>
<dbReference type="PROSITE" id="PS50082">
    <property type="entry name" value="WD_REPEATS_2"/>
    <property type="match status" value="6"/>
</dbReference>
<evidence type="ECO:0000259" key="6">
    <source>
        <dbReference type="Pfam" id="PF23409"/>
    </source>
</evidence>
<dbReference type="SMART" id="SM00320">
    <property type="entry name" value="WD40"/>
    <property type="match status" value="25"/>
</dbReference>
<feature type="repeat" description="WD" evidence="4">
    <location>
        <begin position="2091"/>
        <end position="2126"/>
    </location>
</feature>
<dbReference type="InParanoid" id="D8LE32"/>
<dbReference type="SUPFAM" id="SSF50978">
    <property type="entry name" value="WD40 repeat-like"/>
    <property type="match status" value="3"/>
</dbReference>
<feature type="compositionally biased region" description="Low complexity" evidence="5">
    <location>
        <begin position="1405"/>
        <end position="1419"/>
    </location>
</feature>
<feature type="repeat" description="WD" evidence="4">
    <location>
        <begin position="1857"/>
        <end position="1883"/>
    </location>
</feature>
<evidence type="ECO:0000256" key="4">
    <source>
        <dbReference type="PROSITE-ProRule" id="PRU00221"/>
    </source>
</evidence>
<evidence type="ECO:0000256" key="5">
    <source>
        <dbReference type="SAM" id="MobiDB-lite"/>
    </source>
</evidence>
<dbReference type="InterPro" id="IPR055439">
    <property type="entry name" value="Beta-prop_EML_1st"/>
</dbReference>
<evidence type="ECO:0000256" key="3">
    <source>
        <dbReference type="ARBA" id="ARBA00022737"/>
    </source>
</evidence>
<keyword evidence="3" id="KW-0677">Repeat</keyword>
<feature type="domain" description="EML-like second beta-propeller" evidence="7">
    <location>
        <begin position="376"/>
        <end position="671"/>
    </location>
</feature>
<feature type="domain" description="EML-like first beta-propeller" evidence="6">
    <location>
        <begin position="87"/>
        <end position="353"/>
    </location>
</feature>
<dbReference type="InterPro" id="IPR050630">
    <property type="entry name" value="WD_repeat_EMAP"/>
</dbReference>
<dbReference type="InterPro" id="IPR005108">
    <property type="entry name" value="HELP"/>
</dbReference>
<dbReference type="Gene3D" id="2.130.10.10">
    <property type="entry name" value="YVTN repeat-like/Quinoprotein amine dehydrogenase"/>
    <property type="match status" value="6"/>
</dbReference>
<dbReference type="PANTHER" id="PTHR13720">
    <property type="entry name" value="WD-40 REPEAT PROTEIN"/>
    <property type="match status" value="1"/>
</dbReference>
<dbReference type="eggNOG" id="KOG2106">
    <property type="taxonomic scope" value="Eukaryota"/>
</dbReference>
<proteinExistence type="inferred from homology"/>
<keyword evidence="9" id="KW-1185">Reference proteome</keyword>
<evidence type="ECO:0000259" key="7">
    <source>
        <dbReference type="Pfam" id="PF23414"/>
    </source>
</evidence>
<sequence>MSLDAPYVISKWLSGPQEAWRGTAAFTEPSAVPRKLPSSAPESNLELLWAFGFNSTASRGAVHYTAKGNVVVGAGSAGVVTNQGGQKQYFFLGHSDMISCLAVHRTEDLNFLAAASGATGQRKGATSTIVCSGEFGARPRVCVWCAETSPLVKERDPRHYKLVVSVGKDSAHSVAVFHWQSRTTLFTAPSGPEPVLGCHVVHENLFVSCGVDHLRLWTRVGGRFEVEKGIFGRKGARQPMLCCISLGDEGSEMVLTGSTSGHLYVWEGRNCTRCIKAHTGAIMAMARGDGTEHQGLATGSADGKVQLWTSSLEMAVCIDVKALGPISHMIHSLSWDIINHKMLVATDSCEIYEILDSDGTNLHRGPMAQGHFGHGVRGLAVHPTDPNQFASAGADRTVRIWNREHRKMVKMCVLDTPAQCVCYNPDGTMLAIGLGGGLASDPGEWNDYGEKLEKHVAATPNETNKKDGAWVALREKDLTVVHEARDSKMPISAIRWSPDGGTLAVASEDSFVYLYNCGDYIAKAKCGGHNGPVTHLDFSCDGQYVQCDSQKGGELLFFDTERGDQMTPANLRDTEWETQTCVVGWPLQGGWGSVVDGCVLTVAARTNNGEQLVLADGFGRVRLLRYPAVNDDQDFRQYRGHGCPVRNCGFLADDESLVTSGGRDCALLLWAFEARADAEGAGMVVDSTSSSSRADKSGSGQGKGGGERDLFEDDPEVETIAMADEDRLRHPDLRDLSRWDQDRRVDRTKNGDSEATMLMEENADEEHFGPTKPWHRAVAAPSSAPPEDTRAPDNDLVLEWVHGYRGHDCRKAAMYTASGEVLFFAGSLVVRQDVPKKVQRFFMDHTDEVLCFDTHPSRPLAASGQRGRLPKVIVWEMGEMRTVRVLEGYHRRAVTTVTFSPDGRLLATMGADDHHGLAVYDWENSVLLCTTRTGPAKTFSLGFTINSDGLILCADGTVDFWTIQGGQNMTRRPASLGPFGKRQLFLCQGWDGTNPVVGTFDGHIYRFLGRRLDSLVKAHTTEVFALCSTGEGLVSGGADGYVKIWGHNLQPRHQLNLLTSSLNPSIRSVSWHTSNDKVLVGTAGNELFEFNATSGDNLHEEGKPLLRGHAAHELWGLSCHPSAPEFCTVGEDKQLRIWDIYSKRPMRCHEVEMPSRAVAYSPDGSKIAVGFGMPIRESSKQFDGKWIVLQEDDFQVLHAARDSQKHITDIKWAPSGQSLAMGAADGKVYVYNTDEKYVLAAMLTTHNSPIVAIDFSTDGRYVRSTCQAYELFSHEADTGMVIPAASRLKNVQWDTQTVLFGWASQGVWPPELDGTEVMSIDATLHSEHLSKAVAAGDNLGRIRLLRQPCTSPYADSKSYRAHSAGITRLRWSMGQSHLISIGMEDRCVMQWRHERDDLAAKEASRPNAAVASAATSGAAREGPDAPKANVGDPSDPSEAAAAAAEGPAPEDSDADPEADVLGTAGQQGGGLLSASNGEGGRAEDKNVDRPWVKNMIEPSYALDLGNDTSAPKQSVSLASVRGIRSQGLARGSLAYNRVGGLVYPAATIGVVYSRKTHSQGYFRGHAGKQIIFLRVSPNQRFVASGEAGTRPTVRVWDAATSVELCTLPHYHRQGIASLAFSKDGRRLATVGVDSDKSLAVWRSCSGEWYDAELQATGKGGRGFGHVFFAEFSHSDDDELRVITGGVGHVKFWALNGRLFNARMGLFGKVGKRQTMLCGTAIAAARFVSGGVSGHLYVWKGRWLEKTLRAHQRCINSVHHTAGGLVTGGKDGFVKLWSTQLAHLKTFDLSEATVPPLLRGVRSVCASLDVTGSEVIKIAAVTAGSEVYEISRESGSMMLLQEGHFSGQLWGLAVHPTDGDIFATAGDDHSIRVWSVSLGVMLRKAYVDGTCRALAWSPDGRLLLIGMGGSIGGERTRKDGTFLIFDVYNMEILYEGRDSRSWIRACCFSPDGKSFAVASTDNKIYIYDSKSYALKAKAQKHNSPLVALDFSEDSNYVQSASEDNELLYHSAGDGLPFAVQAQLKHIKWSQYTCPFGWPVQGAWPPVAEENAATLTSLHRSHDRTLLVTADDAGNVKLFRYPALSKQAGYKLVSGHVGGISCVRFTADDAHIVSIGKGDRAIFVWKVDEAADGLPP</sequence>
<dbReference type="InterPro" id="IPR011047">
    <property type="entry name" value="Quinoprotein_ADH-like_sf"/>
</dbReference>
<feature type="repeat" description="WD" evidence="4">
    <location>
        <begin position="1016"/>
        <end position="1045"/>
    </location>
</feature>
<feature type="compositionally biased region" description="Basic and acidic residues" evidence="5">
    <location>
        <begin position="1480"/>
        <end position="1490"/>
    </location>
</feature>
<feature type="repeat" description="WD" evidence="4">
    <location>
        <begin position="376"/>
        <end position="411"/>
    </location>
</feature>
<feature type="domain" description="EML-like first beta-propeller" evidence="6">
    <location>
        <begin position="839"/>
        <end position="1089"/>
    </location>
</feature>
<dbReference type="OMA" id="AVAPCLE"/>
<dbReference type="OrthoDB" id="47802at2759"/>
<feature type="region of interest" description="Disordered" evidence="5">
    <location>
        <begin position="683"/>
        <end position="714"/>
    </location>
</feature>
<protein>
    <recommendedName>
        <fullName evidence="10">Echinoderm microtubule-associated protein-like 6</fullName>
    </recommendedName>
</protein>
<feature type="repeat" description="WD" evidence="4">
    <location>
        <begin position="275"/>
        <end position="308"/>
    </location>
</feature>
<gene>
    <name evidence="8" type="ORF">Esi_0129_0051</name>
</gene>
<dbReference type="InterPro" id="IPR036322">
    <property type="entry name" value="WD40_repeat_dom_sf"/>
</dbReference>
<dbReference type="STRING" id="2880.D8LE32"/>
<organism evidence="8 9">
    <name type="scientific">Ectocarpus siliculosus</name>
    <name type="common">Brown alga</name>
    <name type="synonym">Conferva siliculosa</name>
    <dbReference type="NCBI Taxonomy" id="2880"/>
    <lineage>
        <taxon>Eukaryota</taxon>
        <taxon>Sar</taxon>
        <taxon>Stramenopiles</taxon>
        <taxon>Ochrophyta</taxon>
        <taxon>PX clade</taxon>
        <taxon>Phaeophyceae</taxon>
        <taxon>Ectocarpales</taxon>
        <taxon>Ectocarpaceae</taxon>
        <taxon>Ectocarpus</taxon>
    </lineage>
</organism>
<feature type="region of interest" description="Disordered" evidence="5">
    <location>
        <begin position="1398"/>
        <end position="1490"/>
    </location>
</feature>
<evidence type="ECO:0000313" key="8">
    <source>
        <dbReference type="EMBL" id="CBN78549.1"/>
    </source>
</evidence>
<dbReference type="EMBL" id="FN647931">
    <property type="protein sequence ID" value="CBN78549.1"/>
    <property type="molecule type" value="Genomic_DNA"/>
</dbReference>
<accession>D8LE32</accession>
<dbReference type="InterPro" id="IPR015943">
    <property type="entry name" value="WD40/YVTN_repeat-like_dom_sf"/>
</dbReference>
<dbReference type="SUPFAM" id="SSF82171">
    <property type="entry name" value="DPP6 N-terminal domain-like"/>
    <property type="match status" value="1"/>
</dbReference>
<comment type="similarity">
    <text evidence="1">Belongs to the WD repeat EMAP family.</text>
</comment>
<dbReference type="SUPFAM" id="SSF50998">
    <property type="entry name" value="Quinoprotein alcohol dehydrogenase-like"/>
    <property type="match status" value="1"/>
</dbReference>
<dbReference type="PANTHER" id="PTHR13720:SF33">
    <property type="entry name" value="HELP DOMAIN-CONTAINING PROTEIN"/>
    <property type="match status" value="1"/>
</dbReference>
<keyword evidence="2 4" id="KW-0853">WD repeat</keyword>
<feature type="compositionally biased region" description="Low complexity" evidence="5">
    <location>
        <begin position="1431"/>
        <end position="1447"/>
    </location>
</feature>
<dbReference type="Pfam" id="PF23414">
    <property type="entry name" value="Beta-prop_EML_2"/>
    <property type="match status" value="3"/>
</dbReference>
<dbReference type="Proteomes" id="UP000002630">
    <property type="component" value="Linkage Group LG03"/>
</dbReference>
<evidence type="ECO:0000256" key="1">
    <source>
        <dbReference type="ARBA" id="ARBA00006489"/>
    </source>
</evidence>
<dbReference type="InterPro" id="IPR001680">
    <property type="entry name" value="WD40_rpt"/>
</dbReference>
<evidence type="ECO:0000256" key="2">
    <source>
        <dbReference type="ARBA" id="ARBA00022574"/>
    </source>
</evidence>
<reference evidence="8 9" key="1">
    <citation type="journal article" date="2010" name="Nature">
        <title>The Ectocarpus genome and the independent evolution of multicellularity in brown algae.</title>
        <authorList>
            <person name="Cock J.M."/>
            <person name="Sterck L."/>
            <person name="Rouze P."/>
            <person name="Scornet D."/>
            <person name="Allen A.E."/>
            <person name="Amoutzias G."/>
            <person name="Anthouard V."/>
            <person name="Artiguenave F."/>
            <person name="Aury J.M."/>
            <person name="Badger J.H."/>
            <person name="Beszteri B."/>
            <person name="Billiau K."/>
            <person name="Bonnet E."/>
            <person name="Bothwell J.H."/>
            <person name="Bowler C."/>
            <person name="Boyen C."/>
            <person name="Brownlee C."/>
            <person name="Carrano C.J."/>
            <person name="Charrier B."/>
            <person name="Cho G.Y."/>
            <person name="Coelho S.M."/>
            <person name="Collen J."/>
            <person name="Corre E."/>
            <person name="Da Silva C."/>
            <person name="Delage L."/>
            <person name="Delaroque N."/>
            <person name="Dittami S.M."/>
            <person name="Doulbeau S."/>
            <person name="Elias M."/>
            <person name="Farnham G."/>
            <person name="Gachon C.M."/>
            <person name="Gschloessl B."/>
            <person name="Heesch S."/>
            <person name="Jabbari K."/>
            <person name="Jubin C."/>
            <person name="Kawai H."/>
            <person name="Kimura K."/>
            <person name="Kloareg B."/>
            <person name="Kupper F.C."/>
            <person name="Lang D."/>
            <person name="Le Bail A."/>
            <person name="Leblanc C."/>
            <person name="Lerouge P."/>
            <person name="Lohr M."/>
            <person name="Lopez P.J."/>
            <person name="Martens C."/>
            <person name="Maumus F."/>
            <person name="Michel G."/>
            <person name="Miranda-Saavedra D."/>
            <person name="Morales J."/>
            <person name="Moreau H."/>
            <person name="Motomura T."/>
            <person name="Nagasato C."/>
            <person name="Napoli C.A."/>
            <person name="Nelson D.R."/>
            <person name="Nyvall-Collen P."/>
            <person name="Peters A.F."/>
            <person name="Pommier C."/>
            <person name="Potin P."/>
            <person name="Poulain J."/>
            <person name="Quesneville H."/>
            <person name="Read B."/>
            <person name="Rensing S.A."/>
            <person name="Ritter A."/>
            <person name="Rousvoal S."/>
            <person name="Samanta M."/>
            <person name="Samson G."/>
            <person name="Schroeder D.C."/>
            <person name="Segurens B."/>
            <person name="Strittmatter M."/>
            <person name="Tonon T."/>
            <person name="Tregear J.W."/>
            <person name="Valentin K."/>
            <person name="von Dassow P."/>
            <person name="Yamagishi T."/>
            <person name="Van de Peer Y."/>
            <person name="Wincker P."/>
        </authorList>
    </citation>
    <scope>NUCLEOTIDE SEQUENCE [LARGE SCALE GENOMIC DNA]</scope>
    <source>
        <strain evidence="9">Ec32 / CCAP1310/4</strain>
    </source>
</reference>
<feature type="domain" description="EML-like second beta-propeller" evidence="7">
    <location>
        <begin position="1114"/>
        <end position="1393"/>
    </location>
</feature>
<dbReference type="InterPro" id="IPR055442">
    <property type="entry name" value="Beta-prop_EML-like_2nd"/>
</dbReference>
<dbReference type="Pfam" id="PF23409">
    <property type="entry name" value="Beta-prop_EML"/>
    <property type="match status" value="3"/>
</dbReference>